<protein>
    <submittedName>
        <fullName evidence="2">Lipoprotein, putative</fullName>
    </submittedName>
</protein>
<dbReference type="KEGG" id="geo:Geob_1029"/>
<dbReference type="EMBL" id="CP001390">
    <property type="protein sequence ID" value="ACM19390.1"/>
    <property type="molecule type" value="Genomic_DNA"/>
</dbReference>
<dbReference type="eggNOG" id="COG3170">
    <property type="taxonomic scope" value="Bacteria"/>
</dbReference>
<gene>
    <name evidence="2" type="ordered locus">Geob_1029</name>
</gene>
<dbReference type="HOGENOM" id="CLU_071268_0_0_7"/>
<dbReference type="RefSeq" id="WP_012646119.1">
    <property type="nucleotide sequence ID" value="NC_011979.1"/>
</dbReference>
<accession>B9M2L1</accession>
<keyword evidence="3" id="KW-1185">Reference proteome</keyword>
<feature type="chain" id="PRO_5002888900" evidence="1">
    <location>
        <begin position="22"/>
        <end position="282"/>
    </location>
</feature>
<evidence type="ECO:0000313" key="3">
    <source>
        <dbReference type="Proteomes" id="UP000007721"/>
    </source>
</evidence>
<organism evidence="2 3">
    <name type="scientific">Geotalea daltonii (strain DSM 22248 / JCM 15807 / FRC-32)</name>
    <name type="common">Geobacter daltonii</name>
    <dbReference type="NCBI Taxonomy" id="316067"/>
    <lineage>
        <taxon>Bacteria</taxon>
        <taxon>Pseudomonadati</taxon>
        <taxon>Thermodesulfobacteriota</taxon>
        <taxon>Desulfuromonadia</taxon>
        <taxon>Geobacterales</taxon>
        <taxon>Geobacteraceae</taxon>
        <taxon>Geotalea</taxon>
    </lineage>
</organism>
<feature type="signal peptide" evidence="1">
    <location>
        <begin position="1"/>
        <end position="21"/>
    </location>
</feature>
<proteinExistence type="predicted"/>
<keyword evidence="2" id="KW-0449">Lipoprotein</keyword>
<keyword evidence="1" id="KW-0732">Signal</keyword>
<evidence type="ECO:0000256" key="1">
    <source>
        <dbReference type="SAM" id="SignalP"/>
    </source>
</evidence>
<dbReference type="STRING" id="316067.Geob_1029"/>
<dbReference type="AlphaFoldDB" id="B9M2L1"/>
<evidence type="ECO:0000313" key="2">
    <source>
        <dbReference type="EMBL" id="ACM19390.1"/>
    </source>
</evidence>
<dbReference type="Proteomes" id="UP000007721">
    <property type="component" value="Chromosome"/>
</dbReference>
<dbReference type="OrthoDB" id="5387044at2"/>
<name>B9M2L1_GEODF</name>
<reference evidence="2 3" key="1">
    <citation type="submission" date="2009-01" db="EMBL/GenBank/DDBJ databases">
        <title>Complete sequence of Geobacter sp. FRC-32.</title>
        <authorList>
            <consortium name="US DOE Joint Genome Institute"/>
            <person name="Lucas S."/>
            <person name="Copeland A."/>
            <person name="Lapidus A."/>
            <person name="Glavina del Rio T."/>
            <person name="Dalin E."/>
            <person name="Tice H."/>
            <person name="Bruce D."/>
            <person name="Goodwin L."/>
            <person name="Pitluck S."/>
            <person name="Saunders E."/>
            <person name="Brettin T."/>
            <person name="Detter J.C."/>
            <person name="Han C."/>
            <person name="Larimer F."/>
            <person name="Land M."/>
            <person name="Hauser L."/>
            <person name="Kyrpides N."/>
            <person name="Ovchinnikova G."/>
            <person name="Kostka J."/>
            <person name="Richardson P."/>
        </authorList>
    </citation>
    <scope>NUCLEOTIDE SEQUENCE [LARGE SCALE GENOMIC DNA]</scope>
    <source>
        <strain evidence="3">DSM 22248 / JCM 15807 / FRC-32</strain>
    </source>
</reference>
<dbReference type="PROSITE" id="PS51257">
    <property type="entry name" value="PROKAR_LIPOPROTEIN"/>
    <property type="match status" value="1"/>
</dbReference>
<sequence>MQTVFRSVLLLVASLFTFGCAQNFYNVPRDVYEKQVRTLGVAPIFVDGGSDIQHPEKDAVVNLLRENNRKNEKELVAQLRETGTYFAVRLLEDDADQLFSTLLSRRERRDDAGVKYNKYFFKPEELKNLIAKNGVDALMLVTINGLTRPEKIYSSNLLSYLDSDYNYLAVSAQIMDADGNTLWEYPNFRQRSLTYPMLFSLQYPDFDEAAANESDRVEVRFKTIAGIARAFAKMESASKGKGQVSILYNNIFGDMVSLQEPERNFFGGRKSDDKVQKAAEQK</sequence>